<dbReference type="Proteomes" id="UP000289856">
    <property type="component" value="Chromosome"/>
</dbReference>
<name>A0A3T1CZF3_9BACL</name>
<sequence>MATIEASNKLDRFTSQLSAHIWGHRFKEGQRGPEYVLEFLNVLFGASYSLSHEYYHRKRSVGLRKFIFEGVKEGSGSNDILVLKEEEKQKLVQAVQENNVHVLKQFLKNLEVVLYNTTGKEADRSWFARSLYPLHESLLYVELRKKGKDLSFERNFFARGGELYFLMLGHGTDKHINRRKFIENRFQQLLTKNKIIEKVVDKISSAFEEKEPYQDRTCKLRSSSQDENVPALPPSAPQDNEQLFEGFADELERLLLIDLDIYEMFHLLTSLICFQLARYMHERALIVPSQFTYFFDCLDGINKPITQQAASSFEQHENLIKQKFEHEFEQKVQESLGSSDHIEQQLPLWKADPEIFFEKMGLSQLRSRKGIIETMLLRCNNADDVSGKLKDIVREAVSDQLKKNQLNITRVLSRDGGFATYRRGSASNYRYTISDSFLQMLVFTKVKPKEKMEYNEFLDVLFREYGIVIGVSQAKESGLYEQSRLNVRYFQDNEKALRDKLRHNGLLIEFSDATAMIQNPYASTAEVSYA</sequence>
<dbReference type="InterPro" id="IPR058120">
    <property type="entry name" value="MADS7"/>
</dbReference>
<gene>
    <name evidence="1" type="ORF">KCTCHS21_05480</name>
</gene>
<dbReference type="KEGG" id="cohn:KCTCHS21_05480"/>
<protein>
    <submittedName>
        <fullName evidence="1">Uncharacterized protein</fullName>
    </submittedName>
</protein>
<proteinExistence type="predicted"/>
<dbReference type="RefSeq" id="WP_130605020.1">
    <property type="nucleotide sequence ID" value="NZ_AP019400.1"/>
</dbReference>
<keyword evidence="2" id="KW-1185">Reference proteome</keyword>
<reference evidence="1 2" key="1">
    <citation type="submission" date="2019-01" db="EMBL/GenBank/DDBJ databases">
        <title>Complete genome sequence of Cohnella hallensis HS21 isolated from Korean fir (Abies koreana) rhizospheric soil.</title>
        <authorList>
            <person name="Jiang L."/>
            <person name="Kang S.W."/>
            <person name="Kim S."/>
            <person name="Jung J."/>
            <person name="Kim C.Y."/>
            <person name="Kim D.H."/>
            <person name="Kim S.W."/>
            <person name="Lee J."/>
        </authorList>
    </citation>
    <scope>NUCLEOTIDE SEQUENCE [LARGE SCALE GENOMIC DNA]</scope>
    <source>
        <strain evidence="1 2">HS21</strain>
    </source>
</reference>
<evidence type="ECO:0000313" key="2">
    <source>
        <dbReference type="Proteomes" id="UP000289856"/>
    </source>
</evidence>
<accession>A0A3T1CZF3</accession>
<organism evidence="1 2">
    <name type="scientific">Cohnella abietis</name>
    <dbReference type="NCBI Taxonomy" id="2507935"/>
    <lineage>
        <taxon>Bacteria</taxon>
        <taxon>Bacillati</taxon>
        <taxon>Bacillota</taxon>
        <taxon>Bacilli</taxon>
        <taxon>Bacillales</taxon>
        <taxon>Paenibacillaceae</taxon>
        <taxon>Cohnella</taxon>
    </lineage>
</organism>
<dbReference type="EMBL" id="AP019400">
    <property type="protein sequence ID" value="BBI31149.1"/>
    <property type="molecule type" value="Genomic_DNA"/>
</dbReference>
<dbReference type="OrthoDB" id="1550253at2"/>
<dbReference type="Pfam" id="PF26611">
    <property type="entry name" value="MAD7"/>
    <property type="match status" value="1"/>
</dbReference>
<evidence type="ECO:0000313" key="1">
    <source>
        <dbReference type="EMBL" id="BBI31149.1"/>
    </source>
</evidence>
<dbReference type="AlphaFoldDB" id="A0A3T1CZF3"/>